<sequence length="512" mass="56547">MNGESKLEDLLSQLGTGTWNLLYFFGAAFWYMLIPPQTFSSVYLAPIVNHTCLPSLDHNVSHISEDSCSYFRVTSEGLQEEQCTQWLYDDPVFESTLTSQFNLVCGRAYLRATYQSMYSFSSIAGSLVSGFAADRYGRKPVVVVSQILYVATAIGITFLSSFNGILAFRFILGSLGTPTFYMMGMEVCETKWRSLVGIVMALPWAIGTMLWGGAGYLIRDWYWLQLFVSLPTLIVIPVLFLIDESPRWLIVTGRHDKALKVLRRASRLNKTTLPSDSQLLSMFKEIEHENEQPIVKTDSITSLGVIGGGDGRCALSWPKLLSTNKMRIVILALTVNLFISSLVYCGLSLSGATYSTDPLPVHVVILSLAFIPSEISWLVMTFALLGKLTISGSFMILFVYEAELLPTEVRLMGLAVTIIAANLAGSFSAYIADYLSPLVPWLPSVIFRCVLLRGLLDADPTAGDAGNAPARHYRGSDEAVEEQGKETQLHRRRRQSDGEADDVVAAGRPCLV</sequence>
<evidence type="ECO:0008006" key="9">
    <source>
        <dbReference type="Google" id="ProtNLM"/>
    </source>
</evidence>
<dbReference type="InterPro" id="IPR036259">
    <property type="entry name" value="MFS_trans_sf"/>
</dbReference>
<feature type="transmembrane region" description="Helical" evidence="6">
    <location>
        <begin position="375"/>
        <end position="399"/>
    </location>
</feature>
<dbReference type="PANTHER" id="PTHR24064">
    <property type="entry name" value="SOLUTE CARRIER FAMILY 22 MEMBER"/>
    <property type="match status" value="1"/>
</dbReference>
<protein>
    <recommendedName>
        <fullName evidence="9">Organic cation transporter protein</fullName>
    </recommendedName>
</protein>
<dbReference type="GO" id="GO:0016020">
    <property type="term" value="C:membrane"/>
    <property type="evidence" value="ECO:0007669"/>
    <property type="project" value="UniProtKB-SubCell"/>
</dbReference>
<feature type="transmembrane region" description="Helical" evidence="6">
    <location>
        <begin position="222"/>
        <end position="242"/>
    </location>
</feature>
<keyword evidence="8" id="KW-1185">Reference proteome</keyword>
<feature type="transmembrane region" description="Helical" evidence="6">
    <location>
        <begin position="165"/>
        <end position="183"/>
    </location>
</feature>
<reference evidence="7 8" key="1">
    <citation type="submission" date="2023-03" db="EMBL/GenBank/DDBJ databases">
        <title>High-quality genome of Scylla paramamosain provides insights in environmental adaptation.</title>
        <authorList>
            <person name="Zhang L."/>
        </authorList>
    </citation>
    <scope>NUCLEOTIDE SEQUENCE [LARGE SCALE GENOMIC DNA]</scope>
    <source>
        <strain evidence="7">LZ_2023a</strain>
        <tissue evidence="7">Muscle</tissue>
    </source>
</reference>
<evidence type="ECO:0000256" key="6">
    <source>
        <dbReference type="SAM" id="Phobius"/>
    </source>
</evidence>
<feature type="transmembrane region" description="Helical" evidence="6">
    <location>
        <begin position="411"/>
        <end position="432"/>
    </location>
</feature>
<evidence type="ECO:0000256" key="3">
    <source>
        <dbReference type="ARBA" id="ARBA00022989"/>
    </source>
</evidence>
<dbReference type="SUPFAM" id="SSF103473">
    <property type="entry name" value="MFS general substrate transporter"/>
    <property type="match status" value="1"/>
</dbReference>
<keyword evidence="4 6" id="KW-0472">Membrane</keyword>
<evidence type="ECO:0000256" key="2">
    <source>
        <dbReference type="ARBA" id="ARBA00022692"/>
    </source>
</evidence>
<evidence type="ECO:0000256" key="5">
    <source>
        <dbReference type="SAM" id="MobiDB-lite"/>
    </source>
</evidence>
<dbReference type="Gene3D" id="1.20.1250.20">
    <property type="entry name" value="MFS general substrate transporter like domains"/>
    <property type="match status" value="1"/>
</dbReference>
<dbReference type="Proteomes" id="UP001487740">
    <property type="component" value="Unassembled WGS sequence"/>
</dbReference>
<organism evidence="7 8">
    <name type="scientific">Scylla paramamosain</name>
    <name type="common">Mud crab</name>
    <dbReference type="NCBI Taxonomy" id="85552"/>
    <lineage>
        <taxon>Eukaryota</taxon>
        <taxon>Metazoa</taxon>
        <taxon>Ecdysozoa</taxon>
        <taxon>Arthropoda</taxon>
        <taxon>Crustacea</taxon>
        <taxon>Multicrustacea</taxon>
        <taxon>Malacostraca</taxon>
        <taxon>Eumalacostraca</taxon>
        <taxon>Eucarida</taxon>
        <taxon>Decapoda</taxon>
        <taxon>Pleocyemata</taxon>
        <taxon>Brachyura</taxon>
        <taxon>Eubrachyura</taxon>
        <taxon>Portunoidea</taxon>
        <taxon>Portunidae</taxon>
        <taxon>Portuninae</taxon>
        <taxon>Scylla</taxon>
    </lineage>
</organism>
<evidence type="ECO:0000256" key="4">
    <source>
        <dbReference type="ARBA" id="ARBA00023136"/>
    </source>
</evidence>
<dbReference type="GO" id="GO:0022857">
    <property type="term" value="F:transmembrane transporter activity"/>
    <property type="evidence" value="ECO:0007669"/>
    <property type="project" value="InterPro"/>
</dbReference>
<keyword evidence="2 6" id="KW-0812">Transmembrane</keyword>
<gene>
    <name evidence="7" type="ORF">O3P69_016626</name>
</gene>
<feature type="transmembrane region" description="Helical" evidence="6">
    <location>
        <begin position="195"/>
        <end position="216"/>
    </location>
</feature>
<feature type="transmembrane region" description="Helical" evidence="6">
    <location>
        <begin position="141"/>
        <end position="159"/>
    </location>
</feature>
<comment type="caution">
    <text evidence="7">The sequence shown here is derived from an EMBL/GenBank/DDBJ whole genome shotgun (WGS) entry which is preliminary data.</text>
</comment>
<name>A0AAW0SYB0_SCYPA</name>
<dbReference type="Pfam" id="PF00083">
    <property type="entry name" value="Sugar_tr"/>
    <property type="match status" value="1"/>
</dbReference>
<evidence type="ECO:0000313" key="7">
    <source>
        <dbReference type="EMBL" id="KAK8380111.1"/>
    </source>
</evidence>
<evidence type="ECO:0000313" key="8">
    <source>
        <dbReference type="Proteomes" id="UP001487740"/>
    </source>
</evidence>
<feature type="region of interest" description="Disordered" evidence="5">
    <location>
        <begin position="466"/>
        <end position="502"/>
    </location>
</feature>
<feature type="transmembrane region" description="Helical" evidence="6">
    <location>
        <begin position="17"/>
        <end position="34"/>
    </location>
</feature>
<evidence type="ECO:0000256" key="1">
    <source>
        <dbReference type="ARBA" id="ARBA00004141"/>
    </source>
</evidence>
<dbReference type="AlphaFoldDB" id="A0AAW0SYB0"/>
<dbReference type="EMBL" id="JARAKH010000042">
    <property type="protein sequence ID" value="KAK8380111.1"/>
    <property type="molecule type" value="Genomic_DNA"/>
</dbReference>
<feature type="compositionally biased region" description="Basic and acidic residues" evidence="5">
    <location>
        <begin position="474"/>
        <end position="489"/>
    </location>
</feature>
<dbReference type="InterPro" id="IPR005828">
    <property type="entry name" value="MFS_sugar_transport-like"/>
</dbReference>
<comment type="subcellular location">
    <subcellularLocation>
        <location evidence="1">Membrane</location>
        <topology evidence="1">Multi-pass membrane protein</topology>
    </subcellularLocation>
</comment>
<proteinExistence type="predicted"/>
<feature type="transmembrane region" description="Helical" evidence="6">
    <location>
        <begin position="328"/>
        <end position="355"/>
    </location>
</feature>
<accession>A0AAW0SYB0</accession>
<keyword evidence="3 6" id="KW-1133">Transmembrane helix</keyword>